<evidence type="ECO:0000313" key="8">
    <source>
        <dbReference type="Proteomes" id="UP001055439"/>
    </source>
</evidence>
<dbReference type="Pfam" id="PF00249">
    <property type="entry name" value="Myb_DNA-binding"/>
    <property type="match status" value="1"/>
</dbReference>
<dbReference type="InterPro" id="IPR017930">
    <property type="entry name" value="Myb_dom"/>
</dbReference>
<accession>A0A9E7GVW6</accession>
<dbReference type="NCBIfam" id="TIGR01557">
    <property type="entry name" value="myb_SHAQKYF"/>
    <property type="match status" value="1"/>
</dbReference>
<keyword evidence="1" id="KW-0805">Transcription regulation</keyword>
<keyword evidence="3" id="KW-0804">Transcription</keyword>
<name>A0A9E7GVW6_9LILI</name>
<dbReference type="SUPFAM" id="SSF46689">
    <property type="entry name" value="Homeodomain-like"/>
    <property type="match status" value="1"/>
</dbReference>
<keyword evidence="8" id="KW-1185">Reference proteome</keyword>
<protein>
    <submittedName>
        <fullName evidence="7">Myb-like DNA-binding domain containing protein</fullName>
    </submittedName>
</protein>
<dbReference type="GO" id="GO:0003677">
    <property type="term" value="F:DNA binding"/>
    <property type="evidence" value="ECO:0007669"/>
    <property type="project" value="UniProtKB-KW"/>
</dbReference>
<reference evidence="7" key="1">
    <citation type="submission" date="2022-05" db="EMBL/GenBank/DDBJ databases">
        <title>The Musa troglodytarum L. genome provides insights into the mechanism of non-climacteric behaviour and enrichment of carotenoids.</title>
        <authorList>
            <person name="Wang J."/>
        </authorList>
    </citation>
    <scope>NUCLEOTIDE SEQUENCE</scope>
    <source>
        <tissue evidence="7">Leaf</tissue>
    </source>
</reference>
<dbReference type="FunFam" id="1.10.10.60:FF:000002">
    <property type="entry name" value="Myb family transcription factor"/>
    <property type="match status" value="1"/>
</dbReference>
<keyword evidence="2 7" id="KW-0238">DNA-binding</keyword>
<evidence type="ECO:0000256" key="1">
    <source>
        <dbReference type="ARBA" id="ARBA00023015"/>
    </source>
</evidence>
<feature type="region of interest" description="Disordered" evidence="5">
    <location>
        <begin position="148"/>
        <end position="184"/>
    </location>
</feature>
<dbReference type="InterPro" id="IPR046955">
    <property type="entry name" value="PHR1-like"/>
</dbReference>
<sequence>MTSGPVGSARIFFPFYNLAAAAPLHLSGHRLSLPFSGGILRVYGDNEPPPLAFFRISWIFFATSNEASFSCYTITKRTFQPTMNNFSGESTKINLSPDTLHGTLDYPDNNFSLSNQILGNSTMVSNDPSKQKEWWTDIIDEDCKETGIESQPKVAHPTSSQSSSSLSVHQPPIHHSVPSNSGEVCSVTNAAKPRMRWNPELHECFVNAVNQLGGSEKATPKGVLKLMKMEGLTIYHVKSHLQKYRTTRYRPDSSEGPSNQKTTLKEEFPSLDLKTSFDLTEALQLQVVVQKQLHEQLEIQRNLQLRIEEQGRFLQMILEKQCKSDIDKRQITSTVEGLSTTTSDIMHSIDKFELPENDRYIAGSSNGSAETKEGSRQVGIRHKMPEAELSAEKEADAVDGSRSSARKPAKGQVGETPT</sequence>
<dbReference type="AlphaFoldDB" id="A0A9E7GVW6"/>
<feature type="region of interest" description="Disordered" evidence="5">
    <location>
        <begin position="245"/>
        <end position="267"/>
    </location>
</feature>
<evidence type="ECO:0000256" key="4">
    <source>
        <dbReference type="ARBA" id="ARBA00023242"/>
    </source>
</evidence>
<keyword evidence="4" id="KW-0539">Nucleus</keyword>
<proteinExistence type="predicted"/>
<organism evidence="7 8">
    <name type="scientific">Musa troglodytarum</name>
    <name type="common">fe'i banana</name>
    <dbReference type="NCBI Taxonomy" id="320322"/>
    <lineage>
        <taxon>Eukaryota</taxon>
        <taxon>Viridiplantae</taxon>
        <taxon>Streptophyta</taxon>
        <taxon>Embryophyta</taxon>
        <taxon>Tracheophyta</taxon>
        <taxon>Spermatophyta</taxon>
        <taxon>Magnoliopsida</taxon>
        <taxon>Liliopsida</taxon>
        <taxon>Zingiberales</taxon>
        <taxon>Musaceae</taxon>
        <taxon>Musa</taxon>
    </lineage>
</organism>
<dbReference type="InterPro" id="IPR009057">
    <property type="entry name" value="Homeodomain-like_sf"/>
</dbReference>
<feature type="compositionally biased region" description="Basic and acidic residues" evidence="5">
    <location>
        <begin position="383"/>
        <end position="396"/>
    </location>
</feature>
<dbReference type="InterPro" id="IPR006447">
    <property type="entry name" value="Myb_dom_plants"/>
</dbReference>
<evidence type="ECO:0000313" key="7">
    <source>
        <dbReference type="EMBL" id="URE22706.1"/>
    </source>
</evidence>
<evidence type="ECO:0000256" key="2">
    <source>
        <dbReference type="ARBA" id="ARBA00023125"/>
    </source>
</evidence>
<dbReference type="Pfam" id="PF14379">
    <property type="entry name" value="Myb_CC_LHEQLE"/>
    <property type="match status" value="1"/>
</dbReference>
<evidence type="ECO:0000256" key="5">
    <source>
        <dbReference type="SAM" id="MobiDB-lite"/>
    </source>
</evidence>
<dbReference type="OrthoDB" id="551907at2759"/>
<dbReference type="InterPro" id="IPR001005">
    <property type="entry name" value="SANT/Myb"/>
</dbReference>
<evidence type="ECO:0000259" key="6">
    <source>
        <dbReference type="PROSITE" id="PS51294"/>
    </source>
</evidence>
<dbReference type="GO" id="GO:0003700">
    <property type="term" value="F:DNA-binding transcription factor activity"/>
    <property type="evidence" value="ECO:0007669"/>
    <property type="project" value="InterPro"/>
</dbReference>
<dbReference type="EMBL" id="CP097510">
    <property type="protein sequence ID" value="URE22706.1"/>
    <property type="molecule type" value="Genomic_DNA"/>
</dbReference>
<dbReference type="Proteomes" id="UP001055439">
    <property type="component" value="Chromosome 8"/>
</dbReference>
<feature type="domain" description="HTH myb-type" evidence="6">
    <location>
        <begin position="189"/>
        <end position="249"/>
    </location>
</feature>
<evidence type="ECO:0000256" key="3">
    <source>
        <dbReference type="ARBA" id="ARBA00023163"/>
    </source>
</evidence>
<gene>
    <name evidence="7" type="ORF">MUK42_18062</name>
</gene>
<dbReference type="PANTHER" id="PTHR31499:SF80">
    <property type="entry name" value="HTH MYB-TYPE DOMAIN-CONTAINING PROTEIN"/>
    <property type="match status" value="1"/>
</dbReference>
<feature type="region of interest" description="Disordered" evidence="5">
    <location>
        <begin position="359"/>
        <end position="418"/>
    </location>
</feature>
<dbReference type="PANTHER" id="PTHR31499">
    <property type="entry name" value="MYB FAMILY TRANSCRIPTION FACTOR PHL11"/>
    <property type="match status" value="1"/>
</dbReference>
<dbReference type="PROSITE" id="PS51294">
    <property type="entry name" value="HTH_MYB"/>
    <property type="match status" value="1"/>
</dbReference>
<dbReference type="InterPro" id="IPR025756">
    <property type="entry name" value="Myb_CC_LHEQLE"/>
</dbReference>
<dbReference type="Gene3D" id="1.10.10.60">
    <property type="entry name" value="Homeodomain-like"/>
    <property type="match status" value="1"/>
</dbReference>